<dbReference type="AlphaFoldDB" id="A0A1I8HDX5"/>
<keyword evidence="4" id="KW-0862">Zinc</keyword>
<proteinExistence type="inferred from homology"/>
<dbReference type="EC" id="4.2.1.1" evidence="2"/>
<feature type="domain" description="Alpha-carbonic anhydrase" evidence="8">
    <location>
        <begin position="344"/>
        <end position="633"/>
    </location>
</feature>
<dbReference type="Pfam" id="PF00194">
    <property type="entry name" value="Carb_anhydrase"/>
    <property type="match status" value="1"/>
</dbReference>
<dbReference type="Pfam" id="PF05270">
    <property type="entry name" value="AbfB"/>
    <property type="match status" value="2"/>
</dbReference>
<dbReference type="InterPro" id="IPR001148">
    <property type="entry name" value="CA_dom"/>
</dbReference>
<dbReference type="SMART" id="SM01057">
    <property type="entry name" value="Carb_anhydrase"/>
    <property type="match status" value="1"/>
</dbReference>
<evidence type="ECO:0000313" key="9">
    <source>
        <dbReference type="Proteomes" id="UP000095280"/>
    </source>
</evidence>
<evidence type="ECO:0000256" key="2">
    <source>
        <dbReference type="ARBA" id="ARBA00012925"/>
    </source>
</evidence>
<evidence type="ECO:0000256" key="4">
    <source>
        <dbReference type="ARBA" id="ARBA00022833"/>
    </source>
</evidence>
<evidence type="ECO:0000256" key="6">
    <source>
        <dbReference type="ARBA" id="ARBA00048348"/>
    </source>
</evidence>
<evidence type="ECO:0000256" key="7">
    <source>
        <dbReference type="SAM" id="SignalP"/>
    </source>
</evidence>
<evidence type="ECO:0000313" key="10">
    <source>
        <dbReference type="WBParaSite" id="maker-uti_cns_0005475-snap-gene-0.9-mRNA-1"/>
    </source>
</evidence>
<dbReference type="PANTHER" id="PTHR18952">
    <property type="entry name" value="CARBONIC ANHYDRASE"/>
    <property type="match status" value="1"/>
</dbReference>
<keyword evidence="9" id="KW-1185">Reference proteome</keyword>
<keyword evidence="7" id="KW-0732">Signal</keyword>
<dbReference type="PROSITE" id="PS51144">
    <property type="entry name" value="ALPHA_CA_2"/>
    <property type="match status" value="1"/>
</dbReference>
<comment type="catalytic activity">
    <reaction evidence="6">
        <text>hydrogencarbonate + H(+) = CO2 + H2O</text>
        <dbReference type="Rhea" id="RHEA:10748"/>
        <dbReference type="ChEBI" id="CHEBI:15377"/>
        <dbReference type="ChEBI" id="CHEBI:15378"/>
        <dbReference type="ChEBI" id="CHEBI:16526"/>
        <dbReference type="ChEBI" id="CHEBI:17544"/>
        <dbReference type="EC" id="4.2.1.1"/>
    </reaction>
</comment>
<dbReference type="Gene3D" id="2.80.10.50">
    <property type="match status" value="2"/>
</dbReference>
<evidence type="ECO:0000256" key="5">
    <source>
        <dbReference type="ARBA" id="ARBA00023239"/>
    </source>
</evidence>
<keyword evidence="3" id="KW-0479">Metal-binding</keyword>
<dbReference type="SUPFAM" id="SSF110221">
    <property type="entry name" value="AbfB domain"/>
    <property type="match status" value="3"/>
</dbReference>
<evidence type="ECO:0000256" key="3">
    <source>
        <dbReference type="ARBA" id="ARBA00022723"/>
    </source>
</evidence>
<organism evidence="9 10">
    <name type="scientific">Macrostomum lignano</name>
    <dbReference type="NCBI Taxonomy" id="282301"/>
    <lineage>
        <taxon>Eukaryota</taxon>
        <taxon>Metazoa</taxon>
        <taxon>Spiralia</taxon>
        <taxon>Lophotrochozoa</taxon>
        <taxon>Platyhelminthes</taxon>
        <taxon>Rhabditophora</taxon>
        <taxon>Macrostomorpha</taxon>
        <taxon>Macrostomida</taxon>
        <taxon>Macrostomidae</taxon>
        <taxon>Macrostomum</taxon>
    </lineage>
</organism>
<dbReference type="CDD" id="cd00326">
    <property type="entry name" value="alpha_CA"/>
    <property type="match status" value="1"/>
</dbReference>
<dbReference type="SUPFAM" id="SSF51069">
    <property type="entry name" value="Carbonic anhydrase"/>
    <property type="match status" value="1"/>
</dbReference>
<evidence type="ECO:0000259" key="8">
    <source>
        <dbReference type="PROSITE" id="PS51144"/>
    </source>
</evidence>
<dbReference type="PANTHER" id="PTHR18952:SF265">
    <property type="entry name" value="CARBONIC ANHYDRASE"/>
    <property type="match status" value="1"/>
</dbReference>
<dbReference type="Gene3D" id="3.10.200.10">
    <property type="entry name" value="Alpha carbonic anhydrase"/>
    <property type="match status" value="1"/>
</dbReference>
<evidence type="ECO:0000256" key="1">
    <source>
        <dbReference type="ARBA" id="ARBA00010718"/>
    </source>
</evidence>
<reference evidence="10" key="1">
    <citation type="submission" date="2016-11" db="UniProtKB">
        <authorList>
            <consortium name="WormBaseParasite"/>
        </authorList>
    </citation>
    <scope>IDENTIFICATION</scope>
</reference>
<dbReference type="GO" id="GO:0005886">
    <property type="term" value="C:plasma membrane"/>
    <property type="evidence" value="ECO:0007669"/>
    <property type="project" value="TreeGrafter"/>
</dbReference>
<comment type="similarity">
    <text evidence="1">Belongs to the alpha-carbonic anhydrase family.</text>
</comment>
<keyword evidence="5" id="KW-0456">Lyase</keyword>
<sequence length="654" mass="73517">IVQSGGKKWRSKEIKSLLITGDQLASSPTMRPFLLLTALLVACVQASMAKKMCPNAVIFNSYNFPTYYLTQRGNGEMGIAIGNGTRFVERDALDGTKDGISLESLSQPGYFLCNVDNIIKLVKTDKSALFNREASFLLEKAGEGYYRFKSTTHSKHYLRHQSMKLKLMSWTDTNLFKADSSFGVVCASDKLFKLDVCDGEFHLISKNYPKYSVKAGIDVISTISTTNGTRLKFVTPALNGNPRAVSIESAEKPGHFLNTVADHFVMMTKFENTAEFRNASTFKVVIMSNGYVRLQSLRNPRHYIRHSEFKLRLERWAETKLYDQDSSWKIDCALIPCETKAFVYNPAYENARGPHCEFAPPKWWQISPFCKDLPANRPSPINIEMGLCKNKSAKVKKIVLGKGWHDERKFIVKNNGHSIQADAVNSADLTVTGGHLNGTYNCFQFHFHWGSAANVEKGIGSEHRLFDATGKALPTPMEVHIVCKRQELSMSKAINTTDAITVLGGFIHQMNPKDHDGWAGHVIAQVLSNMTELFKPVGHGAVVSAKDVETVELQLRDLLPESLHRFVNYDGAFTTPSCNPVAQWHLFTDSMKIRKELLLKFTKTFFDKAKKRPMVDNFRPVMSRHGREIRCSFSNKEASPEEVKKVASETRVVS</sequence>
<dbReference type="GO" id="GO:0004089">
    <property type="term" value="F:carbonate dehydratase activity"/>
    <property type="evidence" value="ECO:0007669"/>
    <property type="project" value="UniProtKB-EC"/>
</dbReference>
<feature type="chain" id="PRO_5009320170" description="carbonic anhydrase" evidence="7">
    <location>
        <begin position="50"/>
        <end position="654"/>
    </location>
</feature>
<dbReference type="InterPro" id="IPR007934">
    <property type="entry name" value="AbfB_ABD"/>
</dbReference>
<dbReference type="InterPro" id="IPR036398">
    <property type="entry name" value="CA_dom_sf"/>
</dbReference>
<dbReference type="InterPro" id="IPR036195">
    <property type="entry name" value="AbfB_ABD_sf"/>
</dbReference>
<dbReference type="GO" id="GO:0008270">
    <property type="term" value="F:zinc ion binding"/>
    <property type="evidence" value="ECO:0007669"/>
    <property type="project" value="InterPro"/>
</dbReference>
<dbReference type="CDD" id="cd23398">
    <property type="entry name" value="beta-trefoil_ABD_OTOG-like"/>
    <property type="match status" value="2"/>
</dbReference>
<name>A0A1I8HDX5_9PLAT</name>
<accession>A0A1I8HDX5</accession>
<dbReference type="GO" id="GO:0046373">
    <property type="term" value="P:L-arabinose metabolic process"/>
    <property type="evidence" value="ECO:0007669"/>
    <property type="project" value="InterPro"/>
</dbReference>
<feature type="signal peptide" evidence="7">
    <location>
        <begin position="1"/>
        <end position="49"/>
    </location>
</feature>
<dbReference type="Proteomes" id="UP000095280">
    <property type="component" value="Unplaced"/>
</dbReference>
<protein>
    <recommendedName>
        <fullName evidence="2">carbonic anhydrase</fullName>
        <ecNumber evidence="2">4.2.1.1</ecNumber>
    </recommendedName>
</protein>
<dbReference type="InterPro" id="IPR023561">
    <property type="entry name" value="Carbonic_anhydrase_a-class"/>
</dbReference>
<dbReference type="WBParaSite" id="maker-uti_cns_0005475-snap-gene-0.9-mRNA-1">
    <property type="protein sequence ID" value="maker-uti_cns_0005475-snap-gene-0.9-mRNA-1"/>
    <property type="gene ID" value="maker-uti_cns_0005475-snap-gene-0.9"/>
</dbReference>
<dbReference type="GO" id="GO:0046556">
    <property type="term" value="F:alpha-L-arabinofuranosidase activity"/>
    <property type="evidence" value="ECO:0007669"/>
    <property type="project" value="InterPro"/>
</dbReference>